<dbReference type="AlphaFoldDB" id="A0A644WIX8"/>
<name>A0A644WIX8_9ZZZZ</name>
<dbReference type="PANTHER" id="PTHR33525">
    <property type="match status" value="1"/>
</dbReference>
<sequence>MFDCVASQPIFNTKTEIFGYELLYRAGMDSTEYDGKNASLATQDVLVTAFSDIGIEEITRGKKAFVNFTPELLLHEVPHMLSNHILIVELLEDIRPTKEVLNACRKLNEKGYLIALDDFVYSEEYDPLIDLADIIKIDFLNNDKGEIKRQVKKINSRHRKVLLAEKVETYEDLEFAKSEGFTLFQGFFFCKPKITNSKSIDPLKISKLMLLKYISDPDVSFYDLANIIKRDVVLSYRVLKIVNSAYYGLKYSVKGILHALTILGLDEIKKWISLIILTEVKSSKPNELIRAALVRGMFMEKLAVHLKKRKNRDEYFMVGLFSLAEAIMDSPVELILKQSHLSPEICEPLITGKGEMADILTIIVNIEKAQWDEAWLTADQYGIDRRKINKFYIESMVGANKLLG</sequence>
<organism evidence="2">
    <name type="scientific">bioreactor metagenome</name>
    <dbReference type="NCBI Taxonomy" id="1076179"/>
    <lineage>
        <taxon>unclassified sequences</taxon>
        <taxon>metagenomes</taxon>
        <taxon>ecological metagenomes</taxon>
    </lineage>
</organism>
<dbReference type="EC" id="3.1.4.52" evidence="2"/>
<dbReference type="PIRSF" id="PIRSF003180">
    <property type="entry name" value="DiGMPpdiest_YuxH"/>
    <property type="match status" value="1"/>
</dbReference>
<dbReference type="PANTHER" id="PTHR33525:SF4">
    <property type="entry name" value="CYCLIC DI-GMP PHOSPHODIESTERASE CDGJ"/>
    <property type="match status" value="1"/>
</dbReference>
<reference evidence="2" key="1">
    <citation type="submission" date="2019-08" db="EMBL/GenBank/DDBJ databases">
        <authorList>
            <person name="Kucharzyk K."/>
            <person name="Murdoch R.W."/>
            <person name="Higgins S."/>
            <person name="Loffler F."/>
        </authorList>
    </citation>
    <scope>NUCLEOTIDE SEQUENCE</scope>
</reference>
<feature type="domain" description="HDOD" evidence="1">
    <location>
        <begin position="200"/>
        <end position="387"/>
    </location>
</feature>
<dbReference type="SUPFAM" id="SSF141868">
    <property type="entry name" value="EAL domain-like"/>
    <property type="match status" value="1"/>
</dbReference>
<dbReference type="SUPFAM" id="SSF109604">
    <property type="entry name" value="HD-domain/PDEase-like"/>
    <property type="match status" value="1"/>
</dbReference>
<dbReference type="SMART" id="SM00052">
    <property type="entry name" value="EAL"/>
    <property type="match status" value="1"/>
</dbReference>
<dbReference type="InterPro" id="IPR013976">
    <property type="entry name" value="HDOD"/>
</dbReference>
<dbReference type="Gene3D" id="3.20.20.450">
    <property type="entry name" value="EAL domain"/>
    <property type="match status" value="1"/>
</dbReference>
<dbReference type="Pfam" id="PF08668">
    <property type="entry name" value="HDOD"/>
    <property type="match status" value="1"/>
</dbReference>
<keyword evidence="2" id="KW-0378">Hydrolase</keyword>
<accession>A0A644WIX8</accession>
<dbReference type="Gene3D" id="1.10.3210.10">
    <property type="entry name" value="Hypothetical protein af1432"/>
    <property type="match status" value="1"/>
</dbReference>
<dbReference type="EMBL" id="VSSQ01000974">
    <property type="protein sequence ID" value="MPM03700.1"/>
    <property type="molecule type" value="Genomic_DNA"/>
</dbReference>
<dbReference type="InterPro" id="IPR052340">
    <property type="entry name" value="RNase_Y/CdgJ"/>
</dbReference>
<evidence type="ECO:0000259" key="1">
    <source>
        <dbReference type="PROSITE" id="PS51833"/>
    </source>
</evidence>
<comment type="caution">
    <text evidence="2">The sequence shown here is derived from an EMBL/GenBank/DDBJ whole genome shotgun (WGS) entry which is preliminary data.</text>
</comment>
<evidence type="ECO:0000313" key="2">
    <source>
        <dbReference type="EMBL" id="MPM03700.1"/>
    </source>
</evidence>
<dbReference type="InterPro" id="IPR014408">
    <property type="entry name" value="dGMP_Pdiesterase_EAL/HD-GYP"/>
</dbReference>
<dbReference type="Pfam" id="PF00563">
    <property type="entry name" value="EAL"/>
    <property type="match status" value="1"/>
</dbReference>
<gene>
    <name evidence="2" type="primary">cdgJ_4</name>
    <name evidence="2" type="ORF">SDC9_49967</name>
</gene>
<dbReference type="InterPro" id="IPR035919">
    <property type="entry name" value="EAL_sf"/>
</dbReference>
<protein>
    <submittedName>
        <fullName evidence="2">Cyclic di-GMP phosphodiesterase CdgJ</fullName>
        <ecNumber evidence="2">3.1.4.52</ecNumber>
    </submittedName>
</protein>
<proteinExistence type="predicted"/>
<dbReference type="PROSITE" id="PS51833">
    <property type="entry name" value="HDOD"/>
    <property type="match status" value="1"/>
</dbReference>
<dbReference type="InterPro" id="IPR001633">
    <property type="entry name" value="EAL_dom"/>
</dbReference>
<dbReference type="GO" id="GO:0071111">
    <property type="term" value="F:cyclic-guanylate-specific phosphodiesterase activity"/>
    <property type="evidence" value="ECO:0007669"/>
    <property type="project" value="UniProtKB-EC"/>
</dbReference>